<dbReference type="Pfam" id="PF01330">
    <property type="entry name" value="RuvA_N"/>
    <property type="match status" value="1"/>
</dbReference>
<evidence type="ECO:0000313" key="5">
    <source>
        <dbReference type="EMBL" id="MBU3876693.1"/>
    </source>
</evidence>
<comment type="caution">
    <text evidence="3">Lacks conserved residue(s) required for the propagation of feature annotation.</text>
</comment>
<comment type="function">
    <text evidence="3">The RuvA-RuvB-RuvC complex processes Holliday junction (HJ) DNA during genetic recombination and DNA repair, while the RuvA-RuvB complex plays an important role in the rescue of blocked DNA replication forks via replication fork reversal (RFR). RuvA specifically binds to HJ cruciform DNA, conferring on it an open structure. The RuvB hexamer acts as an ATP-dependent pump, pulling dsDNA into and through the RuvAB complex. HJ branch migration allows RuvC to scan DNA until it finds its consensus sequence, where it cleaves and resolves the cruciform DNA.</text>
</comment>
<evidence type="ECO:0000259" key="4">
    <source>
        <dbReference type="SMART" id="SM00278"/>
    </source>
</evidence>
<feature type="domain" description="Helix-hairpin-helix DNA-binding motif class 1" evidence="4">
    <location>
        <begin position="73"/>
        <end position="92"/>
    </location>
</feature>
<protein>
    <recommendedName>
        <fullName evidence="3">Holliday junction branch migration complex subunit RuvA</fullName>
    </recommendedName>
</protein>
<dbReference type="InterPro" id="IPR011114">
    <property type="entry name" value="RuvA_C"/>
</dbReference>
<sequence>MISYIRGELAALEKEKVIVDVGGVGYGIYMPGQAMALLPPTGSEVKIHTYLNVREDAMQLFGFLTRDDLEIFKLLIGVSGIGPKGGLSILSKLSPDDLRYAVLAGDVKAISAVPGIGKKTAEKLIIELKDKLDIADVLDHAIGNDSVPAAFSDSSIQSEAVQALVALGYGSTESLRAVKQVTLENPTVEDLLKEALKKLF</sequence>
<proteinExistence type="inferred from homology"/>
<dbReference type="InterPro" id="IPR003583">
    <property type="entry name" value="Hlx-hairpin-Hlx_DNA-bd_motif"/>
</dbReference>
<feature type="region of interest" description="Domain I" evidence="3">
    <location>
        <begin position="1"/>
        <end position="64"/>
    </location>
</feature>
<keyword evidence="1 3" id="KW-0227">DNA damage</keyword>
<evidence type="ECO:0000256" key="2">
    <source>
        <dbReference type="ARBA" id="ARBA00023204"/>
    </source>
</evidence>
<dbReference type="HAMAP" id="MF_00031">
    <property type="entry name" value="DNA_HJ_migration_RuvA"/>
    <property type="match status" value="1"/>
</dbReference>
<dbReference type="InterPro" id="IPR013849">
    <property type="entry name" value="DNA_helicase_Holl-junc_RuvA_I"/>
</dbReference>
<dbReference type="EMBL" id="JABACJ020000012">
    <property type="protein sequence ID" value="MBU3876693.1"/>
    <property type="molecule type" value="Genomic_DNA"/>
</dbReference>
<dbReference type="RefSeq" id="WP_216242264.1">
    <property type="nucleotide sequence ID" value="NZ_JABACJ020000012.1"/>
</dbReference>
<comment type="subcellular location">
    <subcellularLocation>
        <location evidence="3">Cytoplasm</location>
    </subcellularLocation>
</comment>
<keyword evidence="3" id="KW-0963">Cytoplasm</keyword>
<accession>A0ABS6D529</accession>
<evidence type="ECO:0000256" key="1">
    <source>
        <dbReference type="ARBA" id="ARBA00022763"/>
    </source>
</evidence>
<feature type="domain" description="Helix-hairpin-helix DNA-binding motif class 1" evidence="4">
    <location>
        <begin position="108"/>
        <end position="127"/>
    </location>
</feature>
<dbReference type="CDD" id="cd14332">
    <property type="entry name" value="UBA_RuvA_C"/>
    <property type="match status" value="1"/>
</dbReference>
<organism evidence="5 6">
    <name type="scientific">Faecalicatena faecalis</name>
    <dbReference type="NCBI Taxonomy" id="2726362"/>
    <lineage>
        <taxon>Bacteria</taxon>
        <taxon>Bacillati</taxon>
        <taxon>Bacillota</taxon>
        <taxon>Clostridia</taxon>
        <taxon>Lachnospirales</taxon>
        <taxon>Lachnospiraceae</taxon>
        <taxon>Faecalicatena</taxon>
    </lineage>
</organism>
<keyword evidence="6" id="KW-1185">Reference proteome</keyword>
<keyword evidence="2 3" id="KW-0234">DNA repair</keyword>
<comment type="subunit">
    <text evidence="3">Homotetramer. Forms an RuvA(8)-RuvB(12)-Holliday junction (HJ) complex. HJ DNA is sandwiched between 2 RuvA tetramers; dsDNA enters through RuvA and exits via RuvB. An RuvB hexamer assembles on each DNA strand where it exits the tetramer. Each RuvB hexamer is contacted by two RuvA subunits (via domain III) on 2 adjacent RuvB subunits; this complex drives branch migration. In the full resolvosome a probable DNA-RuvA(4)-RuvB(12)-RuvC(2) complex forms which resolves the HJ.</text>
</comment>
<reference evidence="5 6" key="1">
    <citation type="submission" date="2021-06" db="EMBL/GenBank/DDBJ databases">
        <title>Faecalicatena sp. nov. isolated from porcine feces.</title>
        <authorList>
            <person name="Oh B.S."/>
            <person name="Lee J.H."/>
        </authorList>
    </citation>
    <scope>NUCLEOTIDE SEQUENCE [LARGE SCALE GENOMIC DNA]</scope>
    <source>
        <strain evidence="5 6">AGMB00832</strain>
    </source>
</reference>
<gene>
    <name evidence="3 5" type="primary">ruvA</name>
    <name evidence="5" type="ORF">HGO97_012845</name>
</gene>
<dbReference type="SMART" id="SM00278">
    <property type="entry name" value="HhH1"/>
    <property type="match status" value="2"/>
</dbReference>
<feature type="region of interest" description="Domain II" evidence="3">
    <location>
        <begin position="65"/>
        <end position="142"/>
    </location>
</feature>
<evidence type="ECO:0000313" key="6">
    <source>
        <dbReference type="Proteomes" id="UP000723714"/>
    </source>
</evidence>
<dbReference type="Pfam" id="PF07499">
    <property type="entry name" value="RuvA_C"/>
    <property type="match status" value="1"/>
</dbReference>
<keyword evidence="3" id="KW-0233">DNA recombination</keyword>
<dbReference type="Proteomes" id="UP000723714">
    <property type="component" value="Unassembled WGS sequence"/>
</dbReference>
<dbReference type="Pfam" id="PF14520">
    <property type="entry name" value="HHH_5"/>
    <property type="match status" value="1"/>
</dbReference>
<comment type="similarity">
    <text evidence="3">Belongs to the RuvA family.</text>
</comment>
<comment type="domain">
    <text evidence="3">Has three domains with a flexible linker between the domains II and III and assumes an 'L' shape. Domain III is highly mobile and contacts RuvB.</text>
</comment>
<name>A0ABS6D529_9FIRM</name>
<dbReference type="InterPro" id="IPR000085">
    <property type="entry name" value="RuvA"/>
</dbReference>
<dbReference type="NCBIfam" id="TIGR00084">
    <property type="entry name" value="ruvA"/>
    <property type="match status" value="1"/>
</dbReference>
<comment type="caution">
    <text evidence="5">The sequence shown here is derived from an EMBL/GenBank/DDBJ whole genome shotgun (WGS) entry which is preliminary data.</text>
</comment>
<feature type="region of interest" description="Domain III" evidence="3">
    <location>
        <begin position="151"/>
        <end position="200"/>
    </location>
</feature>
<evidence type="ECO:0000256" key="3">
    <source>
        <dbReference type="HAMAP-Rule" id="MF_00031"/>
    </source>
</evidence>
<keyword evidence="3" id="KW-0238">DNA-binding</keyword>